<dbReference type="InterPro" id="IPR038765">
    <property type="entry name" value="Papain-like_cys_pep_sf"/>
</dbReference>
<dbReference type="Pfam" id="PF08246">
    <property type="entry name" value="Inhibitor_I29"/>
    <property type="match status" value="1"/>
</dbReference>
<sequence>MFKKWILFVSVVCVIQVIADKNSENLTDKTKCDKFQIKGNDVPEISMSSSENMSVTSSEKDVTSNDTPTYSSDSLTDESVSSSNSTSFSNGSESVSNHTSEDSFSNESESSLSSNSSDYSNGTIPSESSESNSTNTSSENTFSSSSNDDPFDLDLPDDVLWNDFLTIYNKTYSSPEEEILRNKQFARSLSLYRTYNLLRKTENAAVFGVTQYSDMLPNELFCTNPKMQVPSTNPTPLPILPKLKSFPLNFSRCGKYTLNNEGNTNKDNYCTDNTYVGCDGCYVFSAIEMASILFYNKTSLRIEADPFPLFDCVWSSNGCCGGDPKELLLNGNQYFYTGNGEFTDTNGVYSRCNRSTCVTEGKTPFGIVKNIITFASTDSSKDLKTILLVYGPFISTIRVDDGIQGYKGGVLYMNCSDETLQLANVIVVGYGTEPSGEEYFIIRNYWGDWGEEGYMRVSMTNLCGVGQQATGKEATNYIIQAYFCVADPYCLKCDTTTGKCIECGHFSLLDKNGMCSTECPEDCLTCDKELTKCYTCKNGAILEDDKCVFQCPDNCKTCDRTTMYCTSCNALYELHDHGCRFACTESCKTCNSELQICQECKDNSVLQGSICMVTCPEGCKTCDRITQVCYSCQRFYKLSQTKCVPTCRDKCTECNALDTECVACEFAYVLYNGSCYSNSCKGNCQLCDLTTYECEVCKENYFPYKGKCYLKSDTAVLSLYIIIGISTILMNFF</sequence>
<dbReference type="AlphaFoldDB" id="A0A0A1TWK5"/>
<dbReference type="Proteomes" id="UP000014680">
    <property type="component" value="Unassembled WGS sequence"/>
</dbReference>
<dbReference type="GeneID" id="14884550"/>
<evidence type="ECO:0000313" key="5">
    <source>
        <dbReference type="EMBL" id="ELP85574.1"/>
    </source>
</evidence>
<proteinExistence type="predicted"/>
<evidence type="ECO:0000259" key="3">
    <source>
        <dbReference type="SMART" id="SM00645"/>
    </source>
</evidence>
<organism evidence="5 6">
    <name type="scientific">Entamoeba invadens IP1</name>
    <dbReference type="NCBI Taxonomy" id="370355"/>
    <lineage>
        <taxon>Eukaryota</taxon>
        <taxon>Amoebozoa</taxon>
        <taxon>Evosea</taxon>
        <taxon>Archamoebae</taxon>
        <taxon>Mastigamoebida</taxon>
        <taxon>Entamoebidae</taxon>
        <taxon>Entamoeba</taxon>
    </lineage>
</organism>
<dbReference type="VEuPathDB" id="AmoebaDB:EIN_408230"/>
<feature type="region of interest" description="Disordered" evidence="1">
    <location>
        <begin position="43"/>
        <end position="150"/>
    </location>
</feature>
<dbReference type="InterPro" id="IPR009030">
    <property type="entry name" value="Growth_fac_rcpt_cys_sf"/>
</dbReference>
<dbReference type="RefSeq" id="XP_004184920.1">
    <property type="nucleotide sequence ID" value="XM_004184872.1"/>
</dbReference>
<evidence type="ECO:0000256" key="1">
    <source>
        <dbReference type="SAM" id="MobiDB-lite"/>
    </source>
</evidence>
<dbReference type="Pfam" id="PF00112">
    <property type="entry name" value="Peptidase_C1"/>
    <property type="match status" value="1"/>
</dbReference>
<feature type="domain" description="Cathepsin propeptide inhibitor" evidence="4">
    <location>
        <begin position="161"/>
        <end position="220"/>
    </location>
</feature>
<feature type="signal peptide" evidence="2">
    <location>
        <begin position="1"/>
        <end position="19"/>
    </location>
</feature>
<feature type="compositionally biased region" description="Low complexity" evidence="1">
    <location>
        <begin position="71"/>
        <end position="148"/>
    </location>
</feature>
<dbReference type="Gene3D" id="3.90.70.10">
    <property type="entry name" value="Cysteine proteinases"/>
    <property type="match status" value="1"/>
</dbReference>
<dbReference type="SMART" id="SM00261">
    <property type="entry name" value="FU"/>
    <property type="match status" value="2"/>
</dbReference>
<evidence type="ECO:0000259" key="4">
    <source>
        <dbReference type="SMART" id="SM00848"/>
    </source>
</evidence>
<feature type="domain" description="Peptidase C1A papain C-terminal" evidence="3">
    <location>
        <begin position="263"/>
        <end position="473"/>
    </location>
</feature>
<gene>
    <name evidence="5" type="ORF">EIN_408230</name>
</gene>
<dbReference type="EMBL" id="KB207048">
    <property type="protein sequence ID" value="ELP85574.1"/>
    <property type="molecule type" value="Genomic_DNA"/>
</dbReference>
<dbReference type="GO" id="GO:0008234">
    <property type="term" value="F:cysteine-type peptidase activity"/>
    <property type="evidence" value="ECO:0007669"/>
    <property type="project" value="InterPro"/>
</dbReference>
<name>A0A0A1TWK5_ENTIV</name>
<dbReference type="SMART" id="SM00848">
    <property type="entry name" value="Inhibitor_I29"/>
    <property type="match status" value="1"/>
</dbReference>
<keyword evidence="6" id="KW-1185">Reference proteome</keyword>
<dbReference type="CDD" id="cd00064">
    <property type="entry name" value="FU"/>
    <property type="match status" value="1"/>
</dbReference>
<dbReference type="OMA" id="CKNESII"/>
<dbReference type="SMART" id="SM00645">
    <property type="entry name" value="Pept_C1"/>
    <property type="match status" value="1"/>
</dbReference>
<dbReference type="PANTHER" id="PTHR45756">
    <property type="entry name" value="PALMITOYLTRANSFERASE"/>
    <property type="match status" value="1"/>
</dbReference>
<accession>A0A0A1TWK5</accession>
<protein>
    <submittedName>
        <fullName evidence="5">Viral cathepsin, putative</fullName>
    </submittedName>
</protein>
<dbReference type="OrthoDB" id="190265at2759"/>
<evidence type="ECO:0000313" key="6">
    <source>
        <dbReference type="Proteomes" id="UP000014680"/>
    </source>
</evidence>
<dbReference type="SUPFAM" id="SSF57184">
    <property type="entry name" value="Growth factor receptor domain"/>
    <property type="match status" value="2"/>
</dbReference>
<dbReference type="KEGG" id="eiv:EIN_408230"/>
<reference evidence="5 6" key="1">
    <citation type="submission" date="2012-10" db="EMBL/GenBank/DDBJ databases">
        <authorList>
            <person name="Zafar N."/>
            <person name="Inman J."/>
            <person name="Hall N."/>
            <person name="Lorenzi H."/>
            <person name="Caler E."/>
        </authorList>
    </citation>
    <scope>NUCLEOTIDE SEQUENCE [LARGE SCALE GENOMIC DNA]</scope>
    <source>
        <strain evidence="5 6">IP1</strain>
    </source>
</reference>
<dbReference type="PANTHER" id="PTHR45756:SF1">
    <property type="entry name" value="PROTEIN KINASE DOMAIN CONTAINING PROTEIN"/>
    <property type="match status" value="1"/>
</dbReference>
<dbReference type="InterPro" id="IPR013201">
    <property type="entry name" value="Prot_inhib_I29"/>
</dbReference>
<dbReference type="InterPro" id="IPR053215">
    <property type="entry name" value="TKL_Ser/Thr_kinase"/>
</dbReference>
<dbReference type="InterPro" id="IPR000668">
    <property type="entry name" value="Peptidase_C1A_C"/>
</dbReference>
<dbReference type="InterPro" id="IPR006212">
    <property type="entry name" value="Furin_repeat"/>
</dbReference>
<keyword evidence="2" id="KW-0732">Signal</keyword>
<feature type="compositionally biased region" description="Low complexity" evidence="1">
    <location>
        <begin position="46"/>
        <end position="57"/>
    </location>
</feature>
<evidence type="ECO:0000256" key="2">
    <source>
        <dbReference type="SAM" id="SignalP"/>
    </source>
</evidence>
<dbReference type="SUPFAM" id="SSF54001">
    <property type="entry name" value="Cysteine proteinases"/>
    <property type="match status" value="1"/>
</dbReference>
<feature type="chain" id="PRO_5001990597" evidence="2">
    <location>
        <begin position="20"/>
        <end position="733"/>
    </location>
</feature>
<dbReference type="GO" id="GO:0006508">
    <property type="term" value="P:proteolysis"/>
    <property type="evidence" value="ECO:0007669"/>
    <property type="project" value="InterPro"/>
</dbReference>